<comment type="caution">
    <text evidence="1">The sequence shown here is derived from an EMBL/GenBank/DDBJ whole genome shotgun (WGS) entry which is preliminary data.</text>
</comment>
<proteinExistence type="predicted"/>
<dbReference type="Proteomes" id="UP000708208">
    <property type="component" value="Unassembled WGS sequence"/>
</dbReference>
<dbReference type="EMBL" id="CAJVCH010081882">
    <property type="protein sequence ID" value="CAG7721694.1"/>
    <property type="molecule type" value="Genomic_DNA"/>
</dbReference>
<dbReference type="AlphaFoldDB" id="A0A8J2JTZ4"/>
<sequence>SFSEEIFKGHGYFQKDNYVSINEMEFGRTLQICLKSNIGSLLRD</sequence>
<evidence type="ECO:0000313" key="1">
    <source>
        <dbReference type="EMBL" id="CAG7721694.1"/>
    </source>
</evidence>
<name>A0A8J2JTZ4_9HEXA</name>
<reference evidence="1" key="1">
    <citation type="submission" date="2021-06" db="EMBL/GenBank/DDBJ databases">
        <authorList>
            <person name="Hodson N. C."/>
            <person name="Mongue J. A."/>
            <person name="Jaron S. K."/>
        </authorList>
    </citation>
    <scope>NUCLEOTIDE SEQUENCE</scope>
</reference>
<keyword evidence="2" id="KW-1185">Reference proteome</keyword>
<protein>
    <submittedName>
        <fullName evidence="1">Uncharacterized protein</fullName>
    </submittedName>
</protein>
<feature type="non-terminal residue" evidence="1">
    <location>
        <position position="1"/>
    </location>
</feature>
<evidence type="ECO:0000313" key="2">
    <source>
        <dbReference type="Proteomes" id="UP000708208"/>
    </source>
</evidence>
<gene>
    <name evidence="1" type="ORF">AFUS01_LOCUS10891</name>
</gene>
<accession>A0A8J2JTZ4</accession>
<organism evidence="1 2">
    <name type="scientific">Allacma fusca</name>
    <dbReference type="NCBI Taxonomy" id="39272"/>
    <lineage>
        <taxon>Eukaryota</taxon>
        <taxon>Metazoa</taxon>
        <taxon>Ecdysozoa</taxon>
        <taxon>Arthropoda</taxon>
        <taxon>Hexapoda</taxon>
        <taxon>Collembola</taxon>
        <taxon>Symphypleona</taxon>
        <taxon>Sminthuridae</taxon>
        <taxon>Allacma</taxon>
    </lineage>
</organism>